<evidence type="ECO:0000256" key="3">
    <source>
        <dbReference type="ARBA" id="ARBA00023180"/>
    </source>
</evidence>
<feature type="signal peptide" evidence="5">
    <location>
        <begin position="1"/>
        <end position="19"/>
    </location>
</feature>
<keyword evidence="2 5" id="KW-0732">Signal</keyword>
<dbReference type="InterPro" id="IPR000215">
    <property type="entry name" value="Serpin_fam"/>
</dbReference>
<keyword evidence="3" id="KW-0325">Glycoprotein</keyword>
<dbReference type="InterPro" id="IPR042185">
    <property type="entry name" value="Serpin_sf_2"/>
</dbReference>
<name>A0A8C9SD40_SCLFO</name>
<evidence type="ECO:0000256" key="1">
    <source>
        <dbReference type="ARBA" id="ARBA00009500"/>
    </source>
</evidence>
<organism evidence="7 8">
    <name type="scientific">Scleropages formosus</name>
    <name type="common">Asian bonytongue</name>
    <name type="synonym">Osteoglossum formosum</name>
    <dbReference type="NCBI Taxonomy" id="113540"/>
    <lineage>
        <taxon>Eukaryota</taxon>
        <taxon>Metazoa</taxon>
        <taxon>Chordata</taxon>
        <taxon>Craniata</taxon>
        <taxon>Vertebrata</taxon>
        <taxon>Euteleostomi</taxon>
        <taxon>Actinopterygii</taxon>
        <taxon>Neopterygii</taxon>
        <taxon>Teleostei</taxon>
        <taxon>Osteoglossocephala</taxon>
        <taxon>Osteoglossomorpha</taxon>
        <taxon>Osteoglossiformes</taxon>
        <taxon>Osteoglossidae</taxon>
        <taxon>Scleropages</taxon>
    </lineage>
</organism>
<protein>
    <submittedName>
        <fullName evidence="7">Serpin family H member 1</fullName>
    </submittedName>
</protein>
<dbReference type="InterPro" id="IPR023796">
    <property type="entry name" value="Serpin_dom"/>
</dbReference>
<evidence type="ECO:0000313" key="7">
    <source>
        <dbReference type="Ensembl" id="ENSSFOP00015033385.2"/>
    </source>
</evidence>
<dbReference type="PANTHER" id="PTHR11461">
    <property type="entry name" value="SERINE PROTEASE INHIBITOR, SERPIN"/>
    <property type="match status" value="1"/>
</dbReference>
<dbReference type="GeneTree" id="ENSGT00940000156163"/>
<dbReference type="AlphaFoldDB" id="A0A8C9SD40"/>
<gene>
    <name evidence="7" type="primary">SERPINH1</name>
</gene>
<dbReference type="SUPFAM" id="SSF56574">
    <property type="entry name" value="Serpins"/>
    <property type="match status" value="1"/>
</dbReference>
<dbReference type="InterPro" id="IPR036186">
    <property type="entry name" value="Serpin_sf"/>
</dbReference>
<dbReference type="GO" id="GO:0030199">
    <property type="term" value="P:collagen fibril organization"/>
    <property type="evidence" value="ECO:0007669"/>
    <property type="project" value="TreeGrafter"/>
</dbReference>
<dbReference type="InterPro" id="IPR042178">
    <property type="entry name" value="Serpin_sf_1"/>
</dbReference>
<dbReference type="Pfam" id="PF00079">
    <property type="entry name" value="Serpin"/>
    <property type="match status" value="1"/>
</dbReference>
<dbReference type="Gene3D" id="2.30.39.10">
    <property type="entry name" value="Alpha-1-antitrypsin, domain 1"/>
    <property type="match status" value="1"/>
</dbReference>
<dbReference type="SMART" id="SM00093">
    <property type="entry name" value="SERPIN"/>
    <property type="match status" value="1"/>
</dbReference>
<evidence type="ECO:0000256" key="5">
    <source>
        <dbReference type="SAM" id="SignalP"/>
    </source>
</evidence>
<dbReference type="OrthoDB" id="671595at2759"/>
<dbReference type="GO" id="GO:0005615">
    <property type="term" value="C:extracellular space"/>
    <property type="evidence" value="ECO:0007669"/>
    <property type="project" value="InterPro"/>
</dbReference>
<reference evidence="7" key="3">
    <citation type="submission" date="2025-09" db="UniProtKB">
        <authorList>
            <consortium name="Ensembl"/>
        </authorList>
    </citation>
    <scope>IDENTIFICATION</scope>
</reference>
<dbReference type="GO" id="GO:0005783">
    <property type="term" value="C:endoplasmic reticulum"/>
    <property type="evidence" value="ECO:0007669"/>
    <property type="project" value="TreeGrafter"/>
</dbReference>
<dbReference type="PANTHER" id="PTHR11461:SF27">
    <property type="entry name" value="SERPIN H1"/>
    <property type="match status" value="1"/>
</dbReference>
<dbReference type="Ensembl" id="ENSSFOT00015033752.2">
    <property type="protein sequence ID" value="ENSSFOP00015033385.2"/>
    <property type="gene ID" value="ENSSFOG00015021297.2"/>
</dbReference>
<evidence type="ECO:0000313" key="8">
    <source>
        <dbReference type="Proteomes" id="UP000694397"/>
    </source>
</evidence>
<keyword evidence="8" id="KW-1185">Reference proteome</keyword>
<sequence>TWLLHFVLALSLLVVAASSEDKVLTSHAFTMGEKSTKLTFSLYQSMAKEKDLGNIIFSPVVVASSLGLVTLGSKPSTASQVKTVFGANKLKDEHLHAGLAELVAEVSNSTASDVTWKTDSFLYGPSSVNFAEDFVKTSKKHYNFENSQVNFKDKASAIKSINDLASKVTDGKLPEIIKDVENVAGAVIVNAMFFKTHWDEKFHHKMVDNCAFLVDRSSSVFISMMHHAGIYGFYEDLANKLYVLCMALKKSFVVFIMPYHVEPLERLEKLFNMSVSIPKVTMEVSHDLQKHLQEIGLTDVVNQTKADLSNISDEKDLYLSNIFHASAFEWDIEGNPSDASIFGTDKFHSPRLFYADHPCIFLVMDSKTRSILFVGRLIRPKGEKMKDEL</sequence>
<dbReference type="GO" id="GO:0031101">
    <property type="term" value="P:fin regeneration"/>
    <property type="evidence" value="ECO:0007669"/>
    <property type="project" value="Ensembl"/>
</dbReference>
<dbReference type="Gene3D" id="3.30.497.10">
    <property type="entry name" value="Antithrombin, subunit I, domain 2"/>
    <property type="match status" value="1"/>
</dbReference>
<dbReference type="GO" id="GO:0004867">
    <property type="term" value="F:serine-type endopeptidase inhibitor activity"/>
    <property type="evidence" value="ECO:0007669"/>
    <property type="project" value="InterPro"/>
</dbReference>
<reference evidence="7 8" key="1">
    <citation type="submission" date="2019-04" db="EMBL/GenBank/DDBJ databases">
        <authorList>
            <consortium name="Wellcome Sanger Institute Data Sharing"/>
        </authorList>
    </citation>
    <scope>NUCLEOTIDE SEQUENCE [LARGE SCALE GENOMIC DNA]</scope>
</reference>
<comment type="similarity">
    <text evidence="1 4">Belongs to the serpin family.</text>
</comment>
<feature type="domain" description="Serpin" evidence="6">
    <location>
        <begin position="40"/>
        <end position="380"/>
    </location>
</feature>
<evidence type="ECO:0000256" key="4">
    <source>
        <dbReference type="RuleBase" id="RU000411"/>
    </source>
</evidence>
<accession>A0A8C9SD40</accession>
<evidence type="ECO:0000256" key="2">
    <source>
        <dbReference type="ARBA" id="ARBA00022729"/>
    </source>
</evidence>
<reference evidence="7" key="2">
    <citation type="submission" date="2025-08" db="UniProtKB">
        <authorList>
            <consortium name="Ensembl"/>
        </authorList>
    </citation>
    <scope>IDENTIFICATION</scope>
</reference>
<feature type="chain" id="PRO_5034904350" evidence="5">
    <location>
        <begin position="20"/>
        <end position="389"/>
    </location>
</feature>
<evidence type="ECO:0000259" key="6">
    <source>
        <dbReference type="SMART" id="SM00093"/>
    </source>
</evidence>
<dbReference type="Proteomes" id="UP000694397">
    <property type="component" value="Chromosome 25"/>
</dbReference>
<proteinExistence type="inferred from homology"/>